<keyword evidence="7 10" id="KW-0648">Protein biosynthesis</keyword>
<keyword evidence="5 10" id="KW-0547">Nucleotide-binding</keyword>
<dbReference type="PANTHER" id="PTHR43326:SF1">
    <property type="entry name" value="METHIONINE--TRNA LIGASE, MITOCHONDRIAL"/>
    <property type="match status" value="1"/>
</dbReference>
<dbReference type="GO" id="GO:0006431">
    <property type="term" value="P:methionyl-tRNA aminoacylation"/>
    <property type="evidence" value="ECO:0007669"/>
    <property type="project" value="InterPro"/>
</dbReference>
<name>A0A2H0VK71_9BACT</name>
<dbReference type="InterPro" id="IPR014729">
    <property type="entry name" value="Rossmann-like_a/b/a_fold"/>
</dbReference>
<evidence type="ECO:0000256" key="2">
    <source>
        <dbReference type="ARBA" id="ARBA00012838"/>
    </source>
</evidence>
<comment type="similarity">
    <text evidence="10">Belongs to the class-I aminoacyl-tRNA synthetase family.</text>
</comment>
<dbReference type="InterPro" id="IPR033911">
    <property type="entry name" value="MetRS_core"/>
</dbReference>
<dbReference type="Gene3D" id="3.40.50.620">
    <property type="entry name" value="HUPs"/>
    <property type="match status" value="1"/>
</dbReference>
<dbReference type="Proteomes" id="UP000230776">
    <property type="component" value="Unassembled WGS sequence"/>
</dbReference>
<keyword evidence="4 10" id="KW-0436">Ligase</keyword>
<dbReference type="GO" id="GO:0005524">
    <property type="term" value="F:ATP binding"/>
    <property type="evidence" value="ECO:0007669"/>
    <property type="project" value="UniProtKB-KW"/>
</dbReference>
<dbReference type="GO" id="GO:0004825">
    <property type="term" value="F:methionine-tRNA ligase activity"/>
    <property type="evidence" value="ECO:0007669"/>
    <property type="project" value="UniProtKB-EC"/>
</dbReference>
<dbReference type="InterPro" id="IPR014758">
    <property type="entry name" value="Met-tRNA_synth"/>
</dbReference>
<dbReference type="InterPro" id="IPR015413">
    <property type="entry name" value="Methionyl/Leucyl_tRNA_Synth"/>
</dbReference>
<feature type="domain" description="Methionyl/Leucyl tRNA synthetase" evidence="11">
    <location>
        <begin position="150"/>
        <end position="361"/>
    </location>
</feature>
<evidence type="ECO:0000256" key="8">
    <source>
        <dbReference type="ARBA" id="ARBA00023146"/>
    </source>
</evidence>
<feature type="non-terminal residue" evidence="12">
    <location>
        <position position="433"/>
    </location>
</feature>
<dbReference type="Gene3D" id="1.10.730.10">
    <property type="entry name" value="Isoleucyl-tRNA Synthetase, Domain 1"/>
    <property type="match status" value="1"/>
</dbReference>
<evidence type="ECO:0000256" key="10">
    <source>
        <dbReference type="RuleBase" id="RU363039"/>
    </source>
</evidence>
<reference evidence="13" key="1">
    <citation type="submission" date="2017-09" db="EMBL/GenBank/DDBJ databases">
        <title>Depth-based differentiation of microbial function through sediment-hosted aquifers and enrichment of novel symbionts in the deep terrestrial subsurface.</title>
        <authorList>
            <person name="Probst A.J."/>
            <person name="Ladd B."/>
            <person name="Jarett J.K."/>
            <person name="Geller-Mcgrath D.E."/>
            <person name="Sieber C.M.K."/>
            <person name="Emerson J.B."/>
            <person name="Anantharaman K."/>
            <person name="Thomas B.C."/>
            <person name="Malmstrom R."/>
            <person name="Stieglmeier M."/>
            <person name="Klingl A."/>
            <person name="Woyke T."/>
            <person name="Ryan C.M."/>
            <person name="Banfield J.F."/>
        </authorList>
    </citation>
    <scope>NUCLEOTIDE SEQUENCE [LARGE SCALE GENOMIC DNA]</scope>
</reference>
<organism evidence="12 13">
    <name type="scientific">Candidatus Colwellbacteria bacterium CG10_big_fil_rev_8_21_14_0_10_41_28</name>
    <dbReference type="NCBI Taxonomy" id="1974539"/>
    <lineage>
        <taxon>Bacteria</taxon>
        <taxon>Candidatus Colwelliibacteriota</taxon>
    </lineage>
</organism>
<dbReference type="FunFam" id="2.170.220.10:FF:000003">
    <property type="entry name" value="Methionine--tRNA ligase"/>
    <property type="match status" value="1"/>
</dbReference>
<dbReference type="InterPro" id="IPR009080">
    <property type="entry name" value="tRNAsynth_Ia_anticodon-bd"/>
</dbReference>
<evidence type="ECO:0000313" key="12">
    <source>
        <dbReference type="EMBL" id="PIR98710.1"/>
    </source>
</evidence>
<protein>
    <recommendedName>
        <fullName evidence="3">Methionine--tRNA ligase</fullName>
        <ecNumber evidence="2">6.1.1.10</ecNumber>
    </recommendedName>
    <alternativeName>
        <fullName evidence="9">Methionyl-tRNA synthetase</fullName>
    </alternativeName>
</protein>
<dbReference type="InterPro" id="IPR023457">
    <property type="entry name" value="Met-tRNA_synth_2"/>
</dbReference>
<keyword evidence="8 10" id="KW-0030">Aminoacyl-tRNA synthetase</keyword>
<gene>
    <name evidence="12" type="ORF">COT88_00105</name>
</gene>
<evidence type="ECO:0000256" key="1">
    <source>
        <dbReference type="ARBA" id="ARBA00003314"/>
    </source>
</evidence>
<evidence type="ECO:0000256" key="7">
    <source>
        <dbReference type="ARBA" id="ARBA00022917"/>
    </source>
</evidence>
<evidence type="ECO:0000256" key="3">
    <source>
        <dbReference type="ARBA" id="ARBA00018753"/>
    </source>
</evidence>
<dbReference type="PRINTS" id="PR01041">
    <property type="entry name" value="TRNASYNTHMET"/>
</dbReference>
<evidence type="ECO:0000259" key="11">
    <source>
        <dbReference type="Pfam" id="PF09334"/>
    </source>
</evidence>
<dbReference type="Pfam" id="PF09334">
    <property type="entry name" value="tRNA-synt_1g"/>
    <property type="match status" value="1"/>
</dbReference>
<accession>A0A2H0VK71</accession>
<dbReference type="EC" id="6.1.1.10" evidence="2"/>
<comment type="caution">
    <text evidence="12">The sequence shown here is derived from an EMBL/GenBank/DDBJ whole genome shotgun (WGS) entry which is preliminary data.</text>
</comment>
<dbReference type="NCBIfam" id="TIGR00398">
    <property type="entry name" value="metG"/>
    <property type="match status" value="1"/>
</dbReference>
<dbReference type="AlphaFoldDB" id="A0A2H0VK71"/>
<dbReference type="CDD" id="cd00814">
    <property type="entry name" value="MetRS_core"/>
    <property type="match status" value="1"/>
</dbReference>
<evidence type="ECO:0000256" key="9">
    <source>
        <dbReference type="ARBA" id="ARBA00030904"/>
    </source>
</evidence>
<dbReference type="EMBL" id="PFAG01000002">
    <property type="protein sequence ID" value="PIR98710.1"/>
    <property type="molecule type" value="Genomic_DNA"/>
</dbReference>
<proteinExistence type="inferred from homology"/>
<sequence length="433" mass="49316">MKDNFYITTSIAYTNAKPHIGFALESVQADAMARWNRLQGRETFFLTGTDEHGVKIKRAAFDAGKSVKEFVDELSDNFKGLKEALDLSWDQFIRTSDKKNHWPGAQALWRKLEESGDIYWKEYKGLYCVGCENFVTEKDLVDGKCPDHKKEPEEIEEKNLFFRLSKYGEKIAELIKSGELEILPEGRRNEILSFIEGGLEDVSFSRSKDKLDWGIPVPGHEDQVMYVWCDALSNYISAIGYGRDEKNFEKWWPAEIHVIGKDILRFHAAIWPGMLLAAGIPLPKKIFVHGFVTAEGEKISKSIGNVIDPYELVEKYGTDPVRYYLLRDLPSDEDGDFSTKRFEERYNADLANGLGNFASRITTLAESVGDLSGQNASEEVLQKIKQTAEQAALASEKFKLHETVSTIWSLIKFGDGYINENKPWEDSNKEVIY</sequence>
<evidence type="ECO:0000313" key="13">
    <source>
        <dbReference type="Proteomes" id="UP000230776"/>
    </source>
</evidence>
<keyword evidence="6 10" id="KW-0067">ATP-binding</keyword>
<evidence type="ECO:0000256" key="4">
    <source>
        <dbReference type="ARBA" id="ARBA00022598"/>
    </source>
</evidence>
<dbReference type="Gene3D" id="2.170.220.10">
    <property type="match status" value="1"/>
</dbReference>
<evidence type="ECO:0000256" key="5">
    <source>
        <dbReference type="ARBA" id="ARBA00022741"/>
    </source>
</evidence>
<dbReference type="SUPFAM" id="SSF47323">
    <property type="entry name" value="Anticodon-binding domain of a subclass of class I aminoacyl-tRNA synthetases"/>
    <property type="match status" value="1"/>
</dbReference>
<dbReference type="PANTHER" id="PTHR43326">
    <property type="entry name" value="METHIONYL-TRNA SYNTHETASE"/>
    <property type="match status" value="1"/>
</dbReference>
<dbReference type="SUPFAM" id="SSF52374">
    <property type="entry name" value="Nucleotidylyl transferase"/>
    <property type="match status" value="1"/>
</dbReference>
<comment type="function">
    <text evidence="1">Is required not only for elongation of protein synthesis but also for the initiation of all mRNA translation through initiator tRNA(fMet) aminoacylation.</text>
</comment>
<evidence type="ECO:0000256" key="6">
    <source>
        <dbReference type="ARBA" id="ARBA00022840"/>
    </source>
</evidence>